<keyword evidence="9" id="KW-1185">Reference proteome</keyword>
<sequence length="165" mass="17683">MSSPPSSSSSSTSPPACPKKMITLRSSDGATFEIEEAAALLSKTLESMIGENCAGTPIPLPNIAGKILAGVVEFCSKHAEAGVDAESLRAWDAEFVAVDQATLFDYIQAANFLEIPTLLELGCQTVADMIKGKTPDEIQKVFNIKASFTPEEEEEVRKANPWAFE</sequence>
<dbReference type="InterPro" id="IPR016072">
    <property type="entry name" value="Skp1_comp_dimer"/>
</dbReference>
<dbReference type="SUPFAM" id="SSF81382">
    <property type="entry name" value="Skp1 dimerisation domain-like"/>
    <property type="match status" value="1"/>
</dbReference>
<dbReference type="Pfam" id="PF01466">
    <property type="entry name" value="Skp1"/>
    <property type="match status" value="1"/>
</dbReference>
<dbReference type="EMBL" id="JBJKBG010000009">
    <property type="protein sequence ID" value="KAL3722710.1"/>
    <property type="molecule type" value="Genomic_DNA"/>
</dbReference>
<comment type="caution">
    <text evidence="8">The sequence shown here is derived from an EMBL/GenBank/DDBJ whole genome shotgun (WGS) entry which is preliminary data.</text>
</comment>
<dbReference type="Pfam" id="PF03931">
    <property type="entry name" value="Skp1_POZ"/>
    <property type="match status" value="1"/>
</dbReference>
<evidence type="ECO:0000259" key="6">
    <source>
        <dbReference type="Pfam" id="PF01466"/>
    </source>
</evidence>
<dbReference type="GO" id="GO:0009867">
    <property type="term" value="P:jasmonic acid mediated signaling pathway"/>
    <property type="evidence" value="ECO:0007669"/>
    <property type="project" value="UniProtKB-ARBA"/>
</dbReference>
<dbReference type="InterPro" id="IPR016073">
    <property type="entry name" value="Skp1_comp_POZ"/>
</dbReference>
<dbReference type="PANTHER" id="PTHR11165">
    <property type="entry name" value="SKP1"/>
    <property type="match status" value="1"/>
</dbReference>
<reference evidence="8 9" key="1">
    <citation type="submission" date="2024-11" db="EMBL/GenBank/DDBJ databases">
        <title>Chromosome-level genome assembly of Eucalyptus globulus Labill. provides insights into its genome evolution.</title>
        <authorList>
            <person name="Li X."/>
        </authorList>
    </citation>
    <scope>NUCLEOTIDE SEQUENCE [LARGE SCALE GENOMIC DNA]</scope>
    <source>
        <strain evidence="8">CL2024</strain>
        <tissue evidence="8">Fresh tender leaves</tissue>
    </source>
</reference>
<keyword evidence="3 4" id="KW-0833">Ubl conjugation pathway</keyword>
<comment type="function">
    <text evidence="4">Involved in ubiquitination and subsequent proteasomal degradation of target proteins. Together with CUL1, RBX1 and a F-box protein, it forms a SCF E3 ubiquitin ligase complex. The functional specificity of this complex depends on the type of F-box protein. In the SCF complex, it serves as an adapter that links the F-box protein to CUL1.</text>
</comment>
<organism evidence="8 9">
    <name type="scientific">Eucalyptus globulus</name>
    <name type="common">Tasmanian blue gum</name>
    <dbReference type="NCBI Taxonomy" id="34317"/>
    <lineage>
        <taxon>Eukaryota</taxon>
        <taxon>Viridiplantae</taxon>
        <taxon>Streptophyta</taxon>
        <taxon>Embryophyta</taxon>
        <taxon>Tracheophyta</taxon>
        <taxon>Spermatophyta</taxon>
        <taxon>Magnoliopsida</taxon>
        <taxon>eudicotyledons</taxon>
        <taxon>Gunneridae</taxon>
        <taxon>Pentapetalae</taxon>
        <taxon>rosids</taxon>
        <taxon>malvids</taxon>
        <taxon>Myrtales</taxon>
        <taxon>Myrtaceae</taxon>
        <taxon>Myrtoideae</taxon>
        <taxon>Eucalypteae</taxon>
        <taxon>Eucalyptus</taxon>
    </lineage>
</organism>
<evidence type="ECO:0000313" key="9">
    <source>
        <dbReference type="Proteomes" id="UP001634007"/>
    </source>
</evidence>
<feature type="domain" description="SKP1 component dimerisation" evidence="6">
    <location>
        <begin position="117"/>
        <end position="163"/>
    </location>
</feature>
<dbReference type="InterPro" id="IPR016897">
    <property type="entry name" value="SKP1"/>
</dbReference>
<dbReference type="InterPro" id="IPR001232">
    <property type="entry name" value="SKP1-like"/>
</dbReference>
<comment type="similarity">
    <text evidence="2 4">Belongs to the SKP1 family.</text>
</comment>
<evidence type="ECO:0000256" key="2">
    <source>
        <dbReference type="ARBA" id="ARBA00009993"/>
    </source>
</evidence>
<name>A0ABD3J7L0_EUCGL</name>
<evidence type="ECO:0000259" key="7">
    <source>
        <dbReference type="Pfam" id="PF03931"/>
    </source>
</evidence>
<dbReference type="InterPro" id="IPR036296">
    <property type="entry name" value="SKP1-like_dim_sf"/>
</dbReference>
<feature type="compositionally biased region" description="Low complexity" evidence="5">
    <location>
        <begin position="1"/>
        <end position="14"/>
    </location>
</feature>
<dbReference type="FunFam" id="3.30.710.10:FF:000026">
    <property type="entry name" value="E3 ubiquitin ligase complex SCF subunit"/>
    <property type="match status" value="1"/>
</dbReference>
<proteinExistence type="inferred from homology"/>
<gene>
    <name evidence="8" type="ORF">ACJRO7_034996</name>
</gene>
<comment type="pathway">
    <text evidence="1 4">Protein modification; protein ubiquitination.</text>
</comment>
<dbReference type="Gene3D" id="3.30.710.10">
    <property type="entry name" value="Potassium Channel Kv1.1, Chain A"/>
    <property type="match status" value="1"/>
</dbReference>
<protein>
    <recommendedName>
        <fullName evidence="4">SKP1-like protein</fullName>
    </recommendedName>
</protein>
<dbReference type="AlphaFoldDB" id="A0ABD3J7L0"/>
<evidence type="ECO:0000256" key="4">
    <source>
        <dbReference type="PIRNR" id="PIRNR028729"/>
    </source>
</evidence>
<feature type="region of interest" description="Disordered" evidence="5">
    <location>
        <begin position="1"/>
        <end position="20"/>
    </location>
</feature>
<evidence type="ECO:0000313" key="8">
    <source>
        <dbReference type="EMBL" id="KAL3722710.1"/>
    </source>
</evidence>
<evidence type="ECO:0000256" key="5">
    <source>
        <dbReference type="SAM" id="MobiDB-lite"/>
    </source>
</evidence>
<evidence type="ECO:0000256" key="1">
    <source>
        <dbReference type="ARBA" id="ARBA00004906"/>
    </source>
</evidence>
<dbReference type="PIRSF" id="PIRSF028729">
    <property type="entry name" value="E3_ubiquit_lig_SCF_Skp"/>
    <property type="match status" value="1"/>
</dbReference>
<dbReference type="Proteomes" id="UP001634007">
    <property type="component" value="Unassembled WGS sequence"/>
</dbReference>
<dbReference type="CDD" id="cd18322">
    <property type="entry name" value="BTB_POZ_SKP1"/>
    <property type="match status" value="1"/>
</dbReference>
<evidence type="ECO:0000256" key="3">
    <source>
        <dbReference type="ARBA" id="ARBA00022786"/>
    </source>
</evidence>
<dbReference type="SMART" id="SM00512">
    <property type="entry name" value="Skp1"/>
    <property type="match status" value="1"/>
</dbReference>
<dbReference type="InterPro" id="IPR011333">
    <property type="entry name" value="SKP1/BTB/POZ_sf"/>
</dbReference>
<dbReference type="SUPFAM" id="SSF54695">
    <property type="entry name" value="POZ domain"/>
    <property type="match status" value="1"/>
</dbReference>
<dbReference type="GO" id="GO:0016567">
    <property type="term" value="P:protein ubiquitination"/>
    <property type="evidence" value="ECO:0007669"/>
    <property type="project" value="UniProtKB-UniRule"/>
</dbReference>
<accession>A0ABD3J7L0</accession>
<feature type="domain" description="SKP1 component POZ" evidence="7">
    <location>
        <begin position="20"/>
        <end position="79"/>
    </location>
</feature>
<comment type="subunit">
    <text evidence="4">Part of a SCF (SKP1-cullin-F-box) protein ligase complex.</text>
</comment>